<reference evidence="14" key="2">
    <citation type="submission" date="2014-06" db="EMBL/GenBank/DDBJ databases">
        <authorList>
            <person name="Sabir J.S.M."/>
            <person name="Yu M."/>
            <person name="Ashworth M.P."/>
            <person name="Baeshen N.A."/>
            <person name="Baeshen M.N."/>
            <person name="Bahieldin A."/>
            <person name="Theriot E.C."/>
            <person name="Jansen R.K."/>
        </authorList>
    </citation>
    <scope>NUCLEOTIDE SEQUENCE</scope>
</reference>
<evidence type="ECO:0000256" key="7">
    <source>
        <dbReference type="ARBA" id="ARBA00023065"/>
    </source>
</evidence>
<comment type="subcellular location">
    <subcellularLocation>
        <location evidence="1">Membrane</location>
        <topology evidence="1">Single-pass membrane protein</topology>
    </subcellularLocation>
    <subcellularLocation>
        <location evidence="11">Plastid</location>
        <location evidence="11">Chloroplast thylakoid membrane</location>
        <topology evidence="11">Single-pass membrane protein</topology>
    </subcellularLocation>
</comment>
<dbReference type="GO" id="GO:0045259">
    <property type="term" value="C:proton-transporting ATP synthase complex"/>
    <property type="evidence" value="ECO:0007669"/>
    <property type="project" value="UniProtKB-KW"/>
</dbReference>
<comment type="function">
    <text evidence="10 11">F(1)F(0) ATP synthase produces ATP from ADP in the presence of a proton or sodium gradient. F-type ATPases consist of two structural domains, F(1) containing the extramembraneous catalytic core and F(0) containing the membrane proton channel, linked together by a central stalk and a peripheral stalk. During catalysis, ATP synthesis in the catalytic domain of F(1) is coupled via a rotary mechanism of the central stalk subunits to proton translocation.</text>
</comment>
<dbReference type="PANTHER" id="PTHR34264">
    <property type="entry name" value="ATP SYNTHASE SUBUNIT B, CHLOROPLASTIC"/>
    <property type="match status" value="1"/>
</dbReference>
<comment type="subunit">
    <text evidence="11">F-type ATPases have 2 components, F(1) - the catalytic core - and F(0) - the membrane proton channel. F(1) has five subunits: alpha(3), beta(3), gamma(1), delta(1), epsilon(1). F(0) has four main subunits: a(1), b(1), b'(1) and c(10-14). The alpha and beta chains form an alternating ring which encloses part of the gamma chain. F(1) is attached to F(0) by a central stalk formed by the gamma and epsilon chains, while a peripheral stalk is formed by the delta, b and b' chains.</text>
</comment>
<keyword evidence="6 11" id="KW-1133">Transmembrane helix</keyword>
<evidence type="ECO:0000256" key="12">
    <source>
        <dbReference type="RuleBase" id="RU003848"/>
    </source>
</evidence>
<comment type="miscellaneous">
    <text evidence="11">In plastids the F-type ATPase is also known as CF(1)CF(0).</text>
</comment>
<evidence type="ECO:0000256" key="4">
    <source>
        <dbReference type="ARBA" id="ARBA00022692"/>
    </source>
</evidence>
<keyword evidence="4 11" id="KW-0812">Transmembrane</keyword>
<sequence>MENFDQIFTLLAEDEGIGLNLDILETGLINILILIAILVYTGRDFLGSLLEERRTNIIQGVQDAEDRLNEANRRLSEAQKQLSQANVVITEIKNETIATKKVLLESDAFEAKKDLATRFSRAVATFRSKERQIFIEVKQQIIQLVLKRTVTRAQETFAQKERATALINDTINKLEGDLL</sequence>
<evidence type="ECO:0000256" key="6">
    <source>
        <dbReference type="ARBA" id="ARBA00022989"/>
    </source>
</evidence>
<dbReference type="EMBL" id="KJ958484">
    <property type="protein sequence ID" value="AIR76002.1"/>
    <property type="molecule type" value="Genomic_DNA"/>
</dbReference>
<organism evidence="14">
    <name type="scientific">Cerataulina bicornis</name>
    <name type="common">Diatom</name>
    <name type="synonym">Cerataulina daemon</name>
    <dbReference type="NCBI Taxonomy" id="1527800"/>
    <lineage>
        <taxon>Eukaryota</taxon>
        <taxon>Sar</taxon>
        <taxon>Stramenopiles</taxon>
        <taxon>Ochrophyta</taxon>
        <taxon>Bacillariophyta</taxon>
        <taxon>Mediophyceae</taxon>
        <taxon>Biddulphiophycidae</taxon>
        <taxon>Hemiaulales</taxon>
        <taxon>Hemiaulaceae</taxon>
        <taxon>Cerataulina</taxon>
    </lineage>
</organism>
<evidence type="ECO:0000256" key="2">
    <source>
        <dbReference type="ARBA" id="ARBA00022448"/>
    </source>
</evidence>
<dbReference type="PANTHER" id="PTHR34264:SF3">
    <property type="entry name" value="ATP SYNTHASE SUBUNIT B, CHLOROPLASTIC"/>
    <property type="match status" value="1"/>
</dbReference>
<keyword evidence="14" id="KW-0934">Plastid</keyword>
<evidence type="ECO:0000256" key="5">
    <source>
        <dbReference type="ARBA" id="ARBA00022781"/>
    </source>
</evidence>
<dbReference type="GO" id="GO:0009535">
    <property type="term" value="C:chloroplast thylakoid membrane"/>
    <property type="evidence" value="ECO:0007669"/>
    <property type="project" value="UniProtKB-SubCell"/>
</dbReference>
<name>A0A089VK13_CERBC</name>
<keyword evidence="8 11" id="KW-0472">Membrane</keyword>
<dbReference type="InterPro" id="IPR002146">
    <property type="entry name" value="ATP_synth_b/b'su_bac/chlpt"/>
</dbReference>
<evidence type="ECO:0000256" key="8">
    <source>
        <dbReference type="ARBA" id="ARBA00023136"/>
    </source>
</evidence>
<proteinExistence type="inferred from homology"/>
<feature type="coiled-coil region" evidence="13">
    <location>
        <begin position="54"/>
        <end position="95"/>
    </location>
</feature>
<comment type="similarity">
    <text evidence="11 12">Belongs to the ATPase B chain family.</text>
</comment>
<dbReference type="GeneID" id="20834066"/>
<dbReference type="RefSeq" id="YP_009093329.1">
    <property type="nucleotide sequence ID" value="NC_025313.1"/>
</dbReference>
<reference evidence="14" key="1">
    <citation type="journal article" date="2014" name="PLoS ONE">
        <title>Conserved gene order and expanded inverted repeats characterize plastid genomes of Thalassiosirales.</title>
        <authorList>
            <person name="Sabir J.S."/>
            <person name="Yu M."/>
            <person name="Ashworth M.P."/>
            <person name="Baeshen N.A."/>
            <person name="Baeshen M.N."/>
            <person name="Bahieldin A."/>
            <person name="Theriot E.C."/>
            <person name="Jansen R.K."/>
        </authorList>
    </citation>
    <scope>NUCLEOTIDE SEQUENCE</scope>
</reference>
<keyword evidence="13" id="KW-0175">Coiled coil</keyword>
<dbReference type="Pfam" id="PF00430">
    <property type="entry name" value="ATP-synt_B"/>
    <property type="match status" value="1"/>
</dbReference>
<keyword evidence="5 11" id="KW-0375">Hydrogen ion transport</keyword>
<keyword evidence="14" id="KW-0150">Chloroplast</keyword>
<dbReference type="GO" id="GO:0046933">
    <property type="term" value="F:proton-transporting ATP synthase activity, rotational mechanism"/>
    <property type="evidence" value="ECO:0007669"/>
    <property type="project" value="UniProtKB-UniRule"/>
</dbReference>
<keyword evidence="11" id="KW-0793">Thylakoid</keyword>
<evidence type="ECO:0000313" key="14">
    <source>
        <dbReference type="EMBL" id="AIR76002.1"/>
    </source>
</evidence>
<keyword evidence="7 11" id="KW-0406">Ion transport</keyword>
<gene>
    <name evidence="11 14" type="primary">atpF</name>
</gene>
<geneLocation type="chloroplast" evidence="14"/>
<protein>
    <recommendedName>
        <fullName evidence="11">ATP synthase subunit b, chloroplastic</fullName>
    </recommendedName>
    <alternativeName>
        <fullName evidence="11">ATP synthase F(0) sector subunit b</fullName>
    </alternativeName>
    <alternativeName>
        <fullName evidence="11">ATPase subunit I</fullName>
    </alternativeName>
</protein>
<evidence type="ECO:0000256" key="1">
    <source>
        <dbReference type="ARBA" id="ARBA00004167"/>
    </source>
</evidence>
<keyword evidence="3 11" id="KW-0138">CF(0)</keyword>
<accession>A0A089VK13</accession>
<keyword evidence="2 11" id="KW-0813">Transport</keyword>
<evidence type="ECO:0000256" key="3">
    <source>
        <dbReference type="ARBA" id="ARBA00022547"/>
    </source>
</evidence>
<keyword evidence="9 11" id="KW-0066">ATP synthesis</keyword>
<evidence type="ECO:0000256" key="11">
    <source>
        <dbReference type="HAMAP-Rule" id="MF_01398"/>
    </source>
</evidence>
<evidence type="ECO:0000256" key="13">
    <source>
        <dbReference type="SAM" id="Coils"/>
    </source>
</evidence>
<comment type="function">
    <text evidence="11">Component of the F(0) channel, it forms part of the peripheral stalk, linking F(1) to F(0).</text>
</comment>
<evidence type="ECO:0000256" key="10">
    <source>
        <dbReference type="ARBA" id="ARBA00025198"/>
    </source>
</evidence>
<evidence type="ECO:0000256" key="9">
    <source>
        <dbReference type="ARBA" id="ARBA00023310"/>
    </source>
</evidence>
<dbReference type="HAMAP" id="MF_01398">
    <property type="entry name" value="ATP_synth_b_bprime"/>
    <property type="match status" value="1"/>
</dbReference>
<dbReference type="AlphaFoldDB" id="A0A089VK13"/>